<reference evidence="1" key="2">
    <citation type="journal article" date="2023" name="IMA Fungus">
        <title>Comparative genomic study of the Penicillium genus elucidates a diverse pangenome and 15 lateral gene transfer events.</title>
        <authorList>
            <person name="Petersen C."/>
            <person name="Sorensen T."/>
            <person name="Nielsen M.R."/>
            <person name="Sondergaard T.E."/>
            <person name="Sorensen J.L."/>
            <person name="Fitzpatrick D.A."/>
            <person name="Frisvad J.C."/>
            <person name="Nielsen K.L."/>
        </authorList>
    </citation>
    <scope>NUCLEOTIDE SEQUENCE</scope>
    <source>
        <strain evidence="1">IBT 26290</strain>
    </source>
</reference>
<sequence length="175" mass="19636">MDNGSEVFAKLPNPNAGPAHFSVASEVATHELVRSNNLVEAEYIIEEKAPGVRLGSVWNRWPRQLKLQLITQVVDIENKLTTITFDKHGCIYFKEDLRSLVGKAEDIRTQTVGSDVLERFSLGPLTTNELWSGSRRNMNLDRGPWKDAFEYTRAVGHNEMMWIKACVSNAGSVSC</sequence>
<dbReference type="InterPro" id="IPR051035">
    <property type="entry name" value="Mito_inheritance_9"/>
</dbReference>
<dbReference type="OrthoDB" id="2831558at2759"/>
<evidence type="ECO:0000313" key="1">
    <source>
        <dbReference type="EMBL" id="KAJ5175578.1"/>
    </source>
</evidence>
<organism evidence="1 2">
    <name type="scientific">Penicillium canariense</name>
    <dbReference type="NCBI Taxonomy" id="189055"/>
    <lineage>
        <taxon>Eukaryota</taxon>
        <taxon>Fungi</taxon>
        <taxon>Dikarya</taxon>
        <taxon>Ascomycota</taxon>
        <taxon>Pezizomycotina</taxon>
        <taxon>Eurotiomycetes</taxon>
        <taxon>Eurotiomycetidae</taxon>
        <taxon>Eurotiales</taxon>
        <taxon>Aspergillaceae</taxon>
        <taxon>Penicillium</taxon>
    </lineage>
</organism>
<dbReference type="RefSeq" id="XP_056547186.1">
    <property type="nucleotide sequence ID" value="XM_056683580.1"/>
</dbReference>
<comment type="caution">
    <text evidence="1">The sequence shown here is derived from an EMBL/GenBank/DDBJ whole genome shotgun (WGS) entry which is preliminary data.</text>
</comment>
<dbReference type="GO" id="GO:0005739">
    <property type="term" value="C:mitochondrion"/>
    <property type="evidence" value="ECO:0007669"/>
    <property type="project" value="TreeGrafter"/>
</dbReference>
<gene>
    <name evidence="1" type="ORF">N7482_001455</name>
</gene>
<protein>
    <submittedName>
        <fullName evidence="1">Uncharacterized protein</fullName>
    </submittedName>
</protein>
<dbReference type="EMBL" id="JAPQKN010000001">
    <property type="protein sequence ID" value="KAJ5175578.1"/>
    <property type="molecule type" value="Genomic_DNA"/>
</dbReference>
<dbReference type="PANTHER" id="PTHR36091">
    <property type="entry name" value="ALTERED INHERITANCE OF MITOCHONDRIA PROTEIN 9, MITOCHONDRIAL"/>
    <property type="match status" value="1"/>
</dbReference>
<dbReference type="AlphaFoldDB" id="A0A9W9LSZ0"/>
<dbReference type="GeneID" id="81422756"/>
<evidence type="ECO:0000313" key="2">
    <source>
        <dbReference type="Proteomes" id="UP001149163"/>
    </source>
</evidence>
<accession>A0A9W9LSZ0</accession>
<name>A0A9W9LSZ0_9EURO</name>
<dbReference type="PANTHER" id="PTHR36091:SF2">
    <property type="entry name" value="AMINOGLYCOSIDE PHOSPHOTRANSFERASE DOMAIN-CONTAINING PROTEIN"/>
    <property type="match status" value="1"/>
</dbReference>
<dbReference type="Proteomes" id="UP001149163">
    <property type="component" value="Unassembled WGS sequence"/>
</dbReference>
<proteinExistence type="predicted"/>
<keyword evidence="2" id="KW-1185">Reference proteome</keyword>
<reference evidence="1" key="1">
    <citation type="submission" date="2022-11" db="EMBL/GenBank/DDBJ databases">
        <authorList>
            <person name="Petersen C."/>
        </authorList>
    </citation>
    <scope>NUCLEOTIDE SEQUENCE</scope>
    <source>
        <strain evidence="1">IBT 26290</strain>
    </source>
</reference>